<comment type="caution">
    <text evidence="1">The sequence shown here is derived from an EMBL/GenBank/DDBJ whole genome shotgun (WGS) entry which is preliminary data.</text>
</comment>
<keyword evidence="2" id="KW-1185">Reference proteome</keyword>
<evidence type="ECO:0000313" key="1">
    <source>
        <dbReference type="EMBL" id="GAA4944195.1"/>
    </source>
</evidence>
<dbReference type="PIRSF" id="PIRSF028304">
    <property type="entry name" value="UCP028304"/>
    <property type="match status" value="1"/>
</dbReference>
<name>A0AAV3U2Y6_9ALTE</name>
<reference evidence="2" key="1">
    <citation type="journal article" date="2019" name="Int. J. Syst. Evol. Microbiol.">
        <title>The Global Catalogue of Microorganisms (GCM) 10K type strain sequencing project: providing services to taxonomists for standard genome sequencing and annotation.</title>
        <authorList>
            <consortium name="The Broad Institute Genomics Platform"/>
            <consortium name="The Broad Institute Genome Sequencing Center for Infectious Disease"/>
            <person name="Wu L."/>
            <person name="Ma J."/>
        </authorList>
    </citation>
    <scope>NUCLEOTIDE SEQUENCE [LARGE SCALE GENOMIC DNA]</scope>
    <source>
        <strain evidence="2">JCM 19134</strain>
    </source>
</reference>
<dbReference type="AlphaFoldDB" id="A0AAV3U2Y6"/>
<dbReference type="RefSeq" id="WP_345422156.1">
    <property type="nucleotide sequence ID" value="NZ_AP031496.1"/>
</dbReference>
<dbReference type="PANTHER" id="PTHR35370:SF1">
    <property type="entry name" value="TYPE VI SECRETION SYSTEM COMPONENT TSSF1"/>
    <property type="match status" value="1"/>
</dbReference>
<gene>
    <name evidence="1" type="primary">tssF</name>
    <name evidence="1" type="ORF">GCM10025791_23840</name>
</gene>
<evidence type="ECO:0000313" key="2">
    <source>
        <dbReference type="Proteomes" id="UP001409585"/>
    </source>
</evidence>
<dbReference type="EMBL" id="BAABLX010000023">
    <property type="protein sequence ID" value="GAA4944195.1"/>
    <property type="molecule type" value="Genomic_DNA"/>
</dbReference>
<dbReference type="InterPro" id="IPR010272">
    <property type="entry name" value="T6SS_TssF"/>
</dbReference>
<organism evidence="1 2">
    <name type="scientific">Halioxenophilus aromaticivorans</name>
    <dbReference type="NCBI Taxonomy" id="1306992"/>
    <lineage>
        <taxon>Bacteria</taxon>
        <taxon>Pseudomonadati</taxon>
        <taxon>Pseudomonadota</taxon>
        <taxon>Gammaproteobacteria</taxon>
        <taxon>Alteromonadales</taxon>
        <taxon>Alteromonadaceae</taxon>
        <taxon>Halioxenophilus</taxon>
    </lineage>
</organism>
<dbReference type="NCBIfam" id="TIGR03359">
    <property type="entry name" value="VI_chp_6"/>
    <property type="match status" value="1"/>
</dbReference>
<proteinExistence type="predicted"/>
<sequence>MDERLLSYYNRELAYIRKAGAEFAEKHPKIASRLRLDQDNVEDPHVSRLIESFAFLTGRIRQTIDDSFPELTESLLGLMYPCYTAPLPSMSVIKCHAIPSVPDYQFINKGVELLVKTEEFGNCRFKTCDDIHVLPVQVSDVSFTPAPLIGPAISDSVRTNNNARAVLKIGVAPITNAKLENLNHGHLRFFISAQPQVAYRLLDYLANKCLGGCISGSNMAVNYSDIRAEDITFPNINMLAAGDLNEDGRVDLGYQALTDYFTFPQKYLFFDVAITPQAWQLDDEGIFLFLHFDDSHAELSQAVDKQTLHLGCTPIVNLYRDRTQVFDASNCIGEHKLVVDKTRHRFSDVYSIESVISYNAKGDTEKLTPLYGEHQRTGSDNKQIFWHCRRENSDAYEGFASKGTDAYLSLIDKDYNVIYSDQRWLVEASVICTNRDIPSKLPFGPDQPLFDFHDGGAGLRLKCLAPPTRTYRPQLNKATRWQLISQLSLQSFSGVDALTSLKTTLELYDLKQGKETRAAIDAITDITIRQCSQRVIIDGRASVCVGSRCTLVIDDTAFAGNSAFLFGKVLHQFFTSICAINSFVITEMHTHHSEEPVHQWPATLGTRDLL</sequence>
<dbReference type="Pfam" id="PF05947">
    <property type="entry name" value="T6SS_TssF"/>
    <property type="match status" value="1"/>
</dbReference>
<accession>A0AAV3U2Y6</accession>
<protein>
    <submittedName>
        <fullName evidence="1">Type VI secretion system baseplate subunit TssF</fullName>
    </submittedName>
</protein>
<dbReference type="Proteomes" id="UP001409585">
    <property type="component" value="Unassembled WGS sequence"/>
</dbReference>
<dbReference type="PANTHER" id="PTHR35370">
    <property type="entry name" value="CYTOPLASMIC PROTEIN-RELATED-RELATED"/>
    <property type="match status" value="1"/>
</dbReference>